<protein>
    <submittedName>
        <fullName evidence="1">Uncharacterized protein</fullName>
    </submittedName>
</protein>
<reference evidence="1 2" key="1">
    <citation type="submission" date="2021-06" db="EMBL/GenBank/DDBJ databases">
        <title>Caerostris extrusa draft genome.</title>
        <authorList>
            <person name="Kono N."/>
            <person name="Arakawa K."/>
        </authorList>
    </citation>
    <scope>NUCLEOTIDE SEQUENCE [LARGE SCALE GENOMIC DNA]</scope>
</reference>
<dbReference type="Proteomes" id="UP001054945">
    <property type="component" value="Unassembled WGS sequence"/>
</dbReference>
<evidence type="ECO:0000313" key="1">
    <source>
        <dbReference type="EMBL" id="GIY40313.1"/>
    </source>
</evidence>
<dbReference type="EMBL" id="BPLR01010597">
    <property type="protein sequence ID" value="GIY40313.1"/>
    <property type="molecule type" value="Genomic_DNA"/>
</dbReference>
<name>A0AAV4T0R5_CAEEX</name>
<keyword evidence="2" id="KW-1185">Reference proteome</keyword>
<dbReference type="AlphaFoldDB" id="A0AAV4T0R5"/>
<accession>A0AAV4T0R5</accession>
<evidence type="ECO:0000313" key="2">
    <source>
        <dbReference type="Proteomes" id="UP001054945"/>
    </source>
</evidence>
<sequence>MFQHVKFLSDLNYGVEEGKNMLQSYVDHLNRVLKDKENQHWTQWTSKFKHPTHPSLPMTSNIASIKEIINET</sequence>
<proteinExistence type="predicted"/>
<comment type="caution">
    <text evidence="1">The sequence shown here is derived from an EMBL/GenBank/DDBJ whole genome shotgun (WGS) entry which is preliminary data.</text>
</comment>
<gene>
    <name evidence="1" type="ORF">CEXT_36301</name>
</gene>
<organism evidence="1 2">
    <name type="scientific">Caerostris extrusa</name>
    <name type="common">Bark spider</name>
    <name type="synonym">Caerostris bankana</name>
    <dbReference type="NCBI Taxonomy" id="172846"/>
    <lineage>
        <taxon>Eukaryota</taxon>
        <taxon>Metazoa</taxon>
        <taxon>Ecdysozoa</taxon>
        <taxon>Arthropoda</taxon>
        <taxon>Chelicerata</taxon>
        <taxon>Arachnida</taxon>
        <taxon>Araneae</taxon>
        <taxon>Araneomorphae</taxon>
        <taxon>Entelegynae</taxon>
        <taxon>Araneoidea</taxon>
        <taxon>Araneidae</taxon>
        <taxon>Caerostris</taxon>
    </lineage>
</organism>